<reference evidence="5" key="1">
    <citation type="journal article" date="2021" name="PeerJ">
        <title>Extensive microbial diversity within the chicken gut microbiome revealed by metagenomics and culture.</title>
        <authorList>
            <person name="Gilroy R."/>
            <person name="Ravi A."/>
            <person name="Getino M."/>
            <person name="Pursley I."/>
            <person name="Horton D.L."/>
            <person name="Alikhan N.F."/>
            <person name="Baker D."/>
            <person name="Gharbi K."/>
            <person name="Hall N."/>
            <person name="Watson M."/>
            <person name="Adriaenssens E.M."/>
            <person name="Foster-Nyarko E."/>
            <person name="Jarju S."/>
            <person name="Secka A."/>
            <person name="Antonio M."/>
            <person name="Oren A."/>
            <person name="Chaudhuri R.R."/>
            <person name="La Ragione R."/>
            <person name="Hildebrand F."/>
            <person name="Pallen M.J."/>
        </authorList>
    </citation>
    <scope>NUCLEOTIDE SEQUENCE</scope>
    <source>
        <strain evidence="5">CHK174-6876</strain>
    </source>
</reference>
<keyword evidence="2" id="KW-0238">DNA-binding</keyword>
<dbReference type="SUPFAM" id="SSF46785">
    <property type="entry name" value="Winged helix' DNA-binding domain"/>
    <property type="match status" value="1"/>
</dbReference>
<evidence type="ECO:0000313" key="5">
    <source>
        <dbReference type="EMBL" id="HJE96867.1"/>
    </source>
</evidence>
<evidence type="ECO:0000256" key="2">
    <source>
        <dbReference type="ARBA" id="ARBA00023125"/>
    </source>
</evidence>
<evidence type="ECO:0000259" key="4">
    <source>
        <dbReference type="PROSITE" id="PS50995"/>
    </source>
</evidence>
<dbReference type="AlphaFoldDB" id="A0A921F9Y2"/>
<dbReference type="EMBL" id="DYXG01000037">
    <property type="protein sequence ID" value="HJE96867.1"/>
    <property type="molecule type" value="Genomic_DNA"/>
</dbReference>
<keyword evidence="1" id="KW-0805">Transcription regulation</keyword>
<reference evidence="5" key="2">
    <citation type="submission" date="2021-09" db="EMBL/GenBank/DDBJ databases">
        <authorList>
            <person name="Gilroy R."/>
        </authorList>
    </citation>
    <scope>NUCLEOTIDE SEQUENCE</scope>
    <source>
        <strain evidence="5">CHK174-6876</strain>
    </source>
</reference>
<evidence type="ECO:0000256" key="3">
    <source>
        <dbReference type="ARBA" id="ARBA00023163"/>
    </source>
</evidence>
<sequence length="138" mass="16148">MKRFGVALQRTQNVLHRELDQYARTLDLTDNQMSIIAYLSSIPQDKPIYQKNIETEFNIRKSTATNILRLMEQKQLIIRTPSKQDSRLKKISLTPKAHKIEIKVNSFLDDSEKRIEEILGKEKKQELIKGLSKLEQLL</sequence>
<comment type="caution">
    <text evidence="5">The sequence shown here is derived from an EMBL/GenBank/DDBJ whole genome shotgun (WGS) entry which is preliminary data.</text>
</comment>
<dbReference type="Gene3D" id="1.10.10.10">
    <property type="entry name" value="Winged helix-like DNA-binding domain superfamily/Winged helix DNA-binding domain"/>
    <property type="match status" value="1"/>
</dbReference>
<dbReference type="GO" id="GO:0003700">
    <property type="term" value="F:DNA-binding transcription factor activity"/>
    <property type="evidence" value="ECO:0007669"/>
    <property type="project" value="InterPro"/>
</dbReference>
<dbReference type="PANTHER" id="PTHR42756:SF1">
    <property type="entry name" value="TRANSCRIPTIONAL REPRESSOR OF EMRAB OPERON"/>
    <property type="match status" value="1"/>
</dbReference>
<dbReference type="PROSITE" id="PS50995">
    <property type="entry name" value="HTH_MARR_2"/>
    <property type="match status" value="1"/>
</dbReference>
<keyword evidence="3" id="KW-0804">Transcription</keyword>
<dbReference type="InterPro" id="IPR000835">
    <property type="entry name" value="HTH_MarR-typ"/>
</dbReference>
<proteinExistence type="predicted"/>
<dbReference type="InterPro" id="IPR036390">
    <property type="entry name" value="WH_DNA-bd_sf"/>
</dbReference>
<feature type="domain" description="HTH marR-type" evidence="4">
    <location>
        <begin position="1"/>
        <end position="136"/>
    </location>
</feature>
<gene>
    <name evidence="5" type="ORF">K8V00_04530</name>
</gene>
<dbReference type="Pfam" id="PF01047">
    <property type="entry name" value="MarR"/>
    <property type="match status" value="1"/>
</dbReference>
<dbReference type="GO" id="GO:0003677">
    <property type="term" value="F:DNA binding"/>
    <property type="evidence" value="ECO:0007669"/>
    <property type="project" value="UniProtKB-KW"/>
</dbReference>
<dbReference type="PANTHER" id="PTHR42756">
    <property type="entry name" value="TRANSCRIPTIONAL REGULATOR, MARR"/>
    <property type="match status" value="1"/>
</dbReference>
<evidence type="ECO:0000313" key="6">
    <source>
        <dbReference type="Proteomes" id="UP000707535"/>
    </source>
</evidence>
<name>A0A921F9Y2_9LACO</name>
<organism evidence="5 6">
    <name type="scientific">Ligilactobacillus acidipiscis</name>
    <dbReference type="NCBI Taxonomy" id="89059"/>
    <lineage>
        <taxon>Bacteria</taxon>
        <taxon>Bacillati</taxon>
        <taxon>Bacillota</taxon>
        <taxon>Bacilli</taxon>
        <taxon>Lactobacillales</taxon>
        <taxon>Lactobacillaceae</taxon>
        <taxon>Ligilactobacillus</taxon>
    </lineage>
</organism>
<accession>A0A921F9Y2</accession>
<protein>
    <submittedName>
        <fullName evidence="5">MarR family transcriptional regulator</fullName>
    </submittedName>
</protein>
<evidence type="ECO:0000256" key="1">
    <source>
        <dbReference type="ARBA" id="ARBA00023015"/>
    </source>
</evidence>
<dbReference type="InterPro" id="IPR036388">
    <property type="entry name" value="WH-like_DNA-bd_sf"/>
</dbReference>
<dbReference type="Proteomes" id="UP000707535">
    <property type="component" value="Unassembled WGS sequence"/>
</dbReference>
<dbReference type="SMART" id="SM00347">
    <property type="entry name" value="HTH_MARR"/>
    <property type="match status" value="1"/>
</dbReference>